<dbReference type="Proteomes" id="UP001148838">
    <property type="component" value="Unassembled WGS sequence"/>
</dbReference>
<evidence type="ECO:0000313" key="2">
    <source>
        <dbReference type="EMBL" id="KAJ4442009.1"/>
    </source>
</evidence>
<gene>
    <name evidence="2" type="ORF">ANN_11873</name>
</gene>
<accession>A0ABQ8T7M5</accession>
<sequence length="94" mass="10122">MAGLCEGGSEPPGSLKASNRELITRPTEGGGRVEESRHAAAAATQTGRDGHKGNDGTLGRGREGELKRLRQRGEIQRSFRKCYPLAICRLFAKS</sequence>
<name>A0ABQ8T7M5_PERAM</name>
<feature type="region of interest" description="Disordered" evidence="1">
    <location>
        <begin position="1"/>
        <end position="69"/>
    </location>
</feature>
<evidence type="ECO:0000313" key="3">
    <source>
        <dbReference type="Proteomes" id="UP001148838"/>
    </source>
</evidence>
<organism evidence="2 3">
    <name type="scientific">Periplaneta americana</name>
    <name type="common">American cockroach</name>
    <name type="synonym">Blatta americana</name>
    <dbReference type="NCBI Taxonomy" id="6978"/>
    <lineage>
        <taxon>Eukaryota</taxon>
        <taxon>Metazoa</taxon>
        <taxon>Ecdysozoa</taxon>
        <taxon>Arthropoda</taxon>
        <taxon>Hexapoda</taxon>
        <taxon>Insecta</taxon>
        <taxon>Pterygota</taxon>
        <taxon>Neoptera</taxon>
        <taxon>Polyneoptera</taxon>
        <taxon>Dictyoptera</taxon>
        <taxon>Blattodea</taxon>
        <taxon>Blattoidea</taxon>
        <taxon>Blattidae</taxon>
        <taxon>Blattinae</taxon>
        <taxon>Periplaneta</taxon>
    </lineage>
</organism>
<reference evidence="2 3" key="1">
    <citation type="journal article" date="2022" name="Allergy">
        <title>Genome assembly and annotation of Periplaneta americana reveal a comprehensive cockroach allergen profile.</title>
        <authorList>
            <person name="Wang L."/>
            <person name="Xiong Q."/>
            <person name="Saelim N."/>
            <person name="Wang L."/>
            <person name="Nong W."/>
            <person name="Wan A.T."/>
            <person name="Shi M."/>
            <person name="Liu X."/>
            <person name="Cao Q."/>
            <person name="Hui J.H.L."/>
            <person name="Sookrung N."/>
            <person name="Leung T.F."/>
            <person name="Tungtrongchitr A."/>
            <person name="Tsui S.K.W."/>
        </authorList>
    </citation>
    <scope>NUCLEOTIDE SEQUENCE [LARGE SCALE GENOMIC DNA]</scope>
    <source>
        <strain evidence="2">PWHHKU_190912</strain>
    </source>
</reference>
<keyword evidence="3" id="KW-1185">Reference proteome</keyword>
<proteinExistence type="predicted"/>
<protein>
    <submittedName>
        <fullName evidence="2">Uncharacterized protein</fullName>
    </submittedName>
</protein>
<comment type="caution">
    <text evidence="2">The sequence shown here is derived from an EMBL/GenBank/DDBJ whole genome shotgun (WGS) entry which is preliminary data.</text>
</comment>
<dbReference type="EMBL" id="JAJSOF020000015">
    <property type="protein sequence ID" value="KAJ4442009.1"/>
    <property type="molecule type" value="Genomic_DNA"/>
</dbReference>
<feature type="compositionally biased region" description="Basic and acidic residues" evidence="1">
    <location>
        <begin position="48"/>
        <end position="69"/>
    </location>
</feature>
<evidence type="ECO:0000256" key="1">
    <source>
        <dbReference type="SAM" id="MobiDB-lite"/>
    </source>
</evidence>